<dbReference type="Gene3D" id="2.60.40.2310">
    <property type="match status" value="1"/>
</dbReference>
<accession>A0AA88RUH9</accession>
<evidence type="ECO:0000313" key="3">
    <source>
        <dbReference type="Proteomes" id="UP001187471"/>
    </source>
</evidence>
<evidence type="ECO:0000259" key="1">
    <source>
        <dbReference type="Pfam" id="PF17766"/>
    </source>
</evidence>
<dbReference type="EMBL" id="JAVXUO010001116">
    <property type="protein sequence ID" value="KAK2985886.1"/>
    <property type="molecule type" value="Genomic_DNA"/>
</dbReference>
<feature type="domain" description="Subtilisin-like protease fibronectin type-III" evidence="1">
    <location>
        <begin position="45"/>
        <end position="116"/>
    </location>
</feature>
<protein>
    <recommendedName>
        <fullName evidence="1">Subtilisin-like protease fibronectin type-III domain-containing protein</fullName>
    </recommendedName>
</protein>
<reference evidence="2" key="1">
    <citation type="submission" date="2022-12" db="EMBL/GenBank/DDBJ databases">
        <title>Draft genome assemblies for two species of Escallonia (Escalloniales).</title>
        <authorList>
            <person name="Chanderbali A."/>
            <person name="Dervinis C."/>
            <person name="Anghel I."/>
            <person name="Soltis D."/>
            <person name="Soltis P."/>
            <person name="Zapata F."/>
        </authorList>
    </citation>
    <scope>NUCLEOTIDE SEQUENCE</scope>
    <source>
        <strain evidence="2">UCBG92.1500</strain>
        <tissue evidence="2">Leaf</tissue>
    </source>
</reference>
<gene>
    <name evidence="2" type="ORF">RJ640_008710</name>
</gene>
<dbReference type="Pfam" id="PF17766">
    <property type="entry name" value="fn3_6"/>
    <property type="match status" value="1"/>
</dbReference>
<proteinExistence type="predicted"/>
<sequence>MEPLEELEHGPFSEEGKNLPLLLECWNPSREGRRQSANDSNSGVKIVQEFQRIVTYVGDGKSTYTAKLAPTDGLQVSVLQEKLVFSEKNDKQSYKLSIEGPRLIKDLVVYGTLSWGGNMR</sequence>
<keyword evidence="3" id="KW-1185">Reference proteome</keyword>
<evidence type="ECO:0000313" key="2">
    <source>
        <dbReference type="EMBL" id="KAK2985886.1"/>
    </source>
</evidence>
<name>A0AA88RUH9_9ASTE</name>
<comment type="caution">
    <text evidence="2">The sequence shown here is derived from an EMBL/GenBank/DDBJ whole genome shotgun (WGS) entry which is preliminary data.</text>
</comment>
<dbReference type="Proteomes" id="UP001187471">
    <property type="component" value="Unassembled WGS sequence"/>
</dbReference>
<dbReference type="InterPro" id="IPR041469">
    <property type="entry name" value="Subtilisin-like_FN3"/>
</dbReference>
<organism evidence="2 3">
    <name type="scientific">Escallonia rubra</name>
    <dbReference type="NCBI Taxonomy" id="112253"/>
    <lineage>
        <taxon>Eukaryota</taxon>
        <taxon>Viridiplantae</taxon>
        <taxon>Streptophyta</taxon>
        <taxon>Embryophyta</taxon>
        <taxon>Tracheophyta</taxon>
        <taxon>Spermatophyta</taxon>
        <taxon>Magnoliopsida</taxon>
        <taxon>eudicotyledons</taxon>
        <taxon>Gunneridae</taxon>
        <taxon>Pentapetalae</taxon>
        <taxon>asterids</taxon>
        <taxon>campanulids</taxon>
        <taxon>Escalloniales</taxon>
        <taxon>Escalloniaceae</taxon>
        <taxon>Escallonia</taxon>
    </lineage>
</organism>
<dbReference type="AlphaFoldDB" id="A0AA88RUH9"/>